<evidence type="ECO:0000259" key="2">
    <source>
        <dbReference type="Pfam" id="PF01425"/>
    </source>
</evidence>
<dbReference type="GO" id="GO:0003824">
    <property type="term" value="F:catalytic activity"/>
    <property type="evidence" value="ECO:0007669"/>
    <property type="project" value="InterPro"/>
</dbReference>
<name>A0AAU1UPI3_9ACTN</name>
<dbReference type="SUPFAM" id="SSF75304">
    <property type="entry name" value="Amidase signature (AS) enzymes"/>
    <property type="match status" value="1"/>
</dbReference>
<dbReference type="InterPro" id="IPR000120">
    <property type="entry name" value="Amidase"/>
</dbReference>
<evidence type="ECO:0000256" key="1">
    <source>
        <dbReference type="ARBA" id="ARBA00009199"/>
    </source>
</evidence>
<feature type="domain" description="Amidase" evidence="2">
    <location>
        <begin position="26"/>
        <end position="218"/>
    </location>
</feature>
<accession>A0AAU1UPI3</accession>
<evidence type="ECO:0000313" key="3">
    <source>
        <dbReference type="EMBL" id="WTS19115.1"/>
    </source>
</evidence>
<dbReference type="Gene3D" id="3.90.1300.10">
    <property type="entry name" value="Amidase signature (AS) domain"/>
    <property type="match status" value="1"/>
</dbReference>
<reference evidence="3" key="1">
    <citation type="submission" date="2022-10" db="EMBL/GenBank/DDBJ databases">
        <title>The complete genomes of actinobacterial strains from the NBC collection.</title>
        <authorList>
            <person name="Joergensen T.S."/>
            <person name="Alvarez Arevalo M."/>
            <person name="Sterndorff E.B."/>
            <person name="Faurdal D."/>
            <person name="Vuksanovic O."/>
            <person name="Mourched A.-S."/>
            <person name="Charusanti P."/>
            <person name="Shaw S."/>
            <person name="Blin K."/>
            <person name="Weber T."/>
        </authorList>
    </citation>
    <scope>NUCLEOTIDE SEQUENCE</scope>
    <source>
        <strain evidence="3">NBC_00119</strain>
    </source>
</reference>
<sequence length="246" mass="26571">MNWRRRLNLEPNTPAGAKRSFTAGHHGCVHARTRRPTACLPLLSLSVPGSAVYVTSVQLGVDWEEFVLANARLWSANLVTWIDGFAAAFDRPVNETTVEPEMLASYAWGRQVTGPQFVHALDVRNRVARSIGAYFSNRDLLLTPTLPELPVPIGAYTEGSEGADGRGWLAHLFHRSPFTAAFNVAGTPAMSVPLSTDPTTGLPIGIQVAAGYGREDTLFRLAGQLEKAAPWAQRTPAVWAGGDQVG</sequence>
<dbReference type="PANTHER" id="PTHR11895:SF7">
    <property type="entry name" value="GLUTAMYL-TRNA(GLN) AMIDOTRANSFERASE SUBUNIT A, MITOCHONDRIAL"/>
    <property type="match status" value="1"/>
</dbReference>
<gene>
    <name evidence="3" type="ORF">OHU69_49690</name>
</gene>
<dbReference type="PANTHER" id="PTHR11895">
    <property type="entry name" value="TRANSAMIDASE"/>
    <property type="match status" value="1"/>
</dbReference>
<comment type="similarity">
    <text evidence="1">Belongs to the amidase family.</text>
</comment>
<protein>
    <submittedName>
        <fullName evidence="3">Amidase family protein</fullName>
    </submittedName>
</protein>
<dbReference type="EMBL" id="CP108195">
    <property type="protein sequence ID" value="WTS19115.1"/>
    <property type="molecule type" value="Genomic_DNA"/>
</dbReference>
<dbReference type="AlphaFoldDB" id="A0AAU1UPI3"/>
<proteinExistence type="inferred from homology"/>
<organism evidence="3">
    <name type="scientific">Streptomyces sp. NBC_00119</name>
    <dbReference type="NCBI Taxonomy" id="2975659"/>
    <lineage>
        <taxon>Bacteria</taxon>
        <taxon>Bacillati</taxon>
        <taxon>Actinomycetota</taxon>
        <taxon>Actinomycetes</taxon>
        <taxon>Kitasatosporales</taxon>
        <taxon>Streptomycetaceae</taxon>
        <taxon>Streptomyces</taxon>
    </lineage>
</organism>
<dbReference type="InterPro" id="IPR036928">
    <property type="entry name" value="AS_sf"/>
</dbReference>
<dbReference type="InterPro" id="IPR023631">
    <property type="entry name" value="Amidase_dom"/>
</dbReference>
<dbReference type="Pfam" id="PF01425">
    <property type="entry name" value="Amidase"/>
    <property type="match status" value="1"/>
</dbReference>